<reference evidence="1 2" key="1">
    <citation type="journal article" date="2018" name="Science">
        <title>The opium poppy genome and morphinan production.</title>
        <authorList>
            <person name="Guo L."/>
            <person name="Winzer T."/>
            <person name="Yang X."/>
            <person name="Li Y."/>
            <person name="Ning Z."/>
            <person name="He Z."/>
            <person name="Teodor R."/>
            <person name="Lu Y."/>
            <person name="Bowser T.A."/>
            <person name="Graham I.A."/>
            <person name="Ye K."/>
        </authorList>
    </citation>
    <scope>NUCLEOTIDE SEQUENCE [LARGE SCALE GENOMIC DNA]</scope>
    <source>
        <strain evidence="2">cv. HN1</strain>
        <tissue evidence="1">Leaves</tissue>
    </source>
</reference>
<sequence length="60" mass="6677">IQLHQEILQTAFKIANFTSSDSTSGYAAVPIPNTGITLPEFNVTPAHQNREMEEKISNYL</sequence>
<feature type="non-terminal residue" evidence="1">
    <location>
        <position position="1"/>
    </location>
</feature>
<dbReference type="EMBL" id="CM010716">
    <property type="protein sequence ID" value="RZC51323.1"/>
    <property type="molecule type" value="Genomic_DNA"/>
</dbReference>
<protein>
    <submittedName>
        <fullName evidence="1">Uncharacterized protein</fullName>
    </submittedName>
</protein>
<keyword evidence="2" id="KW-1185">Reference proteome</keyword>
<name>A0A4Y7IR23_PAPSO</name>
<dbReference type="Gramene" id="RZC51323">
    <property type="protein sequence ID" value="RZC51323"/>
    <property type="gene ID" value="C5167_019757"/>
</dbReference>
<organism evidence="1 2">
    <name type="scientific">Papaver somniferum</name>
    <name type="common">Opium poppy</name>
    <dbReference type="NCBI Taxonomy" id="3469"/>
    <lineage>
        <taxon>Eukaryota</taxon>
        <taxon>Viridiplantae</taxon>
        <taxon>Streptophyta</taxon>
        <taxon>Embryophyta</taxon>
        <taxon>Tracheophyta</taxon>
        <taxon>Spermatophyta</taxon>
        <taxon>Magnoliopsida</taxon>
        <taxon>Ranunculales</taxon>
        <taxon>Papaveraceae</taxon>
        <taxon>Papaveroideae</taxon>
        <taxon>Papaver</taxon>
    </lineage>
</organism>
<accession>A0A4Y7IR23</accession>
<dbReference type="Proteomes" id="UP000316621">
    <property type="component" value="Chromosome 2"/>
</dbReference>
<dbReference type="AlphaFoldDB" id="A0A4Y7IR23"/>
<evidence type="ECO:0000313" key="2">
    <source>
        <dbReference type="Proteomes" id="UP000316621"/>
    </source>
</evidence>
<evidence type="ECO:0000313" key="1">
    <source>
        <dbReference type="EMBL" id="RZC51323.1"/>
    </source>
</evidence>
<gene>
    <name evidence="1" type="ORF">C5167_019757</name>
</gene>
<proteinExistence type="predicted"/>